<reference evidence="2 3" key="1">
    <citation type="submission" date="2018-04" db="EMBL/GenBank/DDBJ databases">
        <title>Phage therapy in agriculture - a green tech approach to combat plant pathogenic bacteria.</title>
        <authorList>
            <person name="Djurhuus A.M."/>
            <person name="Carstens A.B."/>
            <person name="Hansen L.H."/>
        </authorList>
    </citation>
    <scope>NUCLEOTIDE SEQUENCE [LARGE SCALE GENOMIC DNA]</scope>
</reference>
<name>A0A2U8UWQ6_9CAUD</name>
<proteinExistence type="predicted"/>
<evidence type="ECO:0000313" key="2">
    <source>
        <dbReference type="EMBL" id="AWN08640.1"/>
    </source>
</evidence>
<accession>A0A2U8UWQ6</accession>
<evidence type="ECO:0000259" key="1">
    <source>
        <dbReference type="Pfam" id="PF23961"/>
    </source>
</evidence>
<dbReference type="Pfam" id="PF23961">
    <property type="entry name" value="Phage_tail_terminator_9"/>
    <property type="match status" value="1"/>
</dbReference>
<organism evidence="2 3">
    <name type="scientific">Erwinia phage Faunus</name>
    <dbReference type="NCBI Taxonomy" id="2182346"/>
    <lineage>
        <taxon>Viruses</taxon>
        <taxon>Duplodnaviria</taxon>
        <taxon>Heunggongvirae</taxon>
        <taxon>Uroviricota</taxon>
        <taxon>Caudoviricetes</taxon>
        <taxon>Chaseviridae</taxon>
        <taxon>Cleopatravirinae</taxon>
        <taxon>Faunusvirus</taxon>
        <taxon>Faunusvirus faunus</taxon>
    </lineage>
</organism>
<dbReference type="KEGG" id="vg:54992684"/>
<evidence type="ECO:0000313" key="3">
    <source>
        <dbReference type="Proteomes" id="UP000246222"/>
    </source>
</evidence>
<dbReference type="GeneID" id="54992684"/>
<dbReference type="RefSeq" id="YP_009802150.1">
    <property type="nucleotide sequence ID" value="NC_047978.1"/>
</dbReference>
<keyword evidence="3" id="KW-1185">Reference proteome</keyword>
<dbReference type="Proteomes" id="UP000246222">
    <property type="component" value="Segment"/>
</dbReference>
<protein>
    <recommendedName>
        <fullName evidence="1">Phage neck terminator protein gp12-like domain-containing protein</fullName>
    </recommendedName>
</protein>
<dbReference type="EMBL" id="MH191398">
    <property type="protein sequence ID" value="AWN08640.1"/>
    <property type="molecule type" value="Genomic_DNA"/>
</dbReference>
<sequence length="174" mass="19846">MATREDDIQAMKEIVDQAVKIPLFTYEMQLNAQRPSGEYAAVKWLSSVNPGFDECSIVTDSDGVEYFRTLGIRVLTFHIIFSRDGQEYVDYDNSYYRPDVQAVMRKHGFAAMGKEALNLATTQFETNWEVRQAIKVQFNVKREQITPVDVMENAIVGGLFYDGQTVIHMSTRNG</sequence>
<feature type="domain" description="Phage neck terminator protein gp12-like" evidence="1">
    <location>
        <begin position="11"/>
        <end position="152"/>
    </location>
</feature>
<dbReference type="InterPro" id="IPR057087">
    <property type="entry name" value="Gp12-like"/>
</dbReference>